<dbReference type="RefSeq" id="WP_021867274.1">
    <property type="nucleotide sequence ID" value="NZ_CALXOM010000009.1"/>
</dbReference>
<feature type="domain" description="Fumarate lyase N-terminal" evidence="2">
    <location>
        <begin position="12"/>
        <end position="342"/>
    </location>
</feature>
<dbReference type="SUPFAM" id="SSF48557">
    <property type="entry name" value="L-aspartase-like"/>
    <property type="match status" value="1"/>
</dbReference>
<accession>A0A6I3S3X6</accession>
<dbReference type="Pfam" id="PF10415">
    <property type="entry name" value="FumaraseC_C"/>
    <property type="match status" value="1"/>
</dbReference>
<dbReference type="InterPro" id="IPR000362">
    <property type="entry name" value="Fumarate_lyase_fam"/>
</dbReference>
<dbReference type="InterPro" id="IPR022761">
    <property type="entry name" value="Fumarate_lyase_N"/>
</dbReference>
<dbReference type="PRINTS" id="PR00149">
    <property type="entry name" value="FUMRATELYASE"/>
</dbReference>
<evidence type="ECO:0000313" key="4">
    <source>
        <dbReference type="EMBL" id="MTU44042.1"/>
    </source>
</evidence>
<dbReference type="Proteomes" id="UP000462362">
    <property type="component" value="Unassembled WGS sequence"/>
</dbReference>
<dbReference type="Gene3D" id="1.20.200.10">
    <property type="entry name" value="Fumarase/aspartase (Central domain)"/>
    <property type="match status" value="1"/>
</dbReference>
<organism evidence="4 5">
    <name type="scientific">Parasutterella excrementihominis</name>
    <dbReference type="NCBI Taxonomy" id="487175"/>
    <lineage>
        <taxon>Bacteria</taxon>
        <taxon>Pseudomonadati</taxon>
        <taxon>Pseudomonadota</taxon>
        <taxon>Betaproteobacteria</taxon>
        <taxon>Burkholderiales</taxon>
        <taxon>Sutterellaceae</taxon>
        <taxon>Parasutterella</taxon>
    </lineage>
</organism>
<sequence length="479" mass="52439">MTDVRIERDCLGEMEIPNDQYYGIQTHRMEKVSGTANLPVIFYPDMHYALAQIKKAAAIANGKIGAMPADVSKAIAQACDEMLTGKFNDQFPLDMWQGGGYTCVNMNVNEVIGNRANEILTGHKGTEKVHPNTHVNMGQSTNDTIPSATHLGMIGRVDELIKQLDLLAASLRKKEEEFKDVVKVGRTCIQDALPLTLGQEFSGYASVVERMARKVRHLRPGCFEIVMGGSAVGTGFSAAPGYKDALYVELSKQYGEEVKPMENLFDGFQNPDFIVEVSGVLKEVAMTLSKICKDFRLMGSGPRSGFMEVNVPALSPGSSIMPGKINPTVPEMVIQISHQVVGNDVAISMAYDEGELDLNVWDATFYKCLFENFQLINSELEILRVHCVDGMTANKERCAQEANSSIALSTVVATALGYPMGVKVAHYCEQTGKNVREAVVEMGLMTVEEAKKLVDPMLMTNPHAAGPVVDAFKKEKKLI</sequence>
<reference evidence="4 5" key="1">
    <citation type="journal article" date="2019" name="Nat. Med.">
        <title>A library of human gut bacterial isolates paired with longitudinal multiomics data enables mechanistic microbiome research.</title>
        <authorList>
            <person name="Poyet M."/>
            <person name="Groussin M."/>
            <person name="Gibbons S.M."/>
            <person name="Avila-Pacheco J."/>
            <person name="Jiang X."/>
            <person name="Kearney S.M."/>
            <person name="Perrotta A.R."/>
            <person name="Berdy B."/>
            <person name="Zhao S."/>
            <person name="Lieberman T.D."/>
            <person name="Swanson P.K."/>
            <person name="Smith M."/>
            <person name="Roesemann S."/>
            <person name="Alexander J.E."/>
            <person name="Rich S.A."/>
            <person name="Livny J."/>
            <person name="Vlamakis H."/>
            <person name="Clish C."/>
            <person name="Bullock K."/>
            <person name="Deik A."/>
            <person name="Scott J."/>
            <person name="Pierce K.A."/>
            <person name="Xavier R.J."/>
            <person name="Alm E.J."/>
        </authorList>
    </citation>
    <scope>NUCLEOTIDE SEQUENCE [LARGE SCALE GENOMIC DNA]</scope>
    <source>
        <strain evidence="4 5">BIOML-A2</strain>
    </source>
</reference>
<evidence type="ECO:0000259" key="2">
    <source>
        <dbReference type="Pfam" id="PF00206"/>
    </source>
</evidence>
<dbReference type="GO" id="GO:0006531">
    <property type="term" value="P:aspartate metabolic process"/>
    <property type="evidence" value="ECO:0007669"/>
    <property type="project" value="TreeGrafter"/>
</dbReference>
<dbReference type="Gene3D" id="1.10.40.30">
    <property type="entry name" value="Fumarase/aspartase (C-terminal domain)"/>
    <property type="match status" value="1"/>
</dbReference>
<evidence type="ECO:0000259" key="3">
    <source>
        <dbReference type="Pfam" id="PF10415"/>
    </source>
</evidence>
<dbReference type="GO" id="GO:0008797">
    <property type="term" value="F:aspartate ammonia-lyase activity"/>
    <property type="evidence" value="ECO:0007669"/>
    <property type="project" value="UniProtKB-EC"/>
</dbReference>
<protein>
    <submittedName>
        <fullName evidence="4">Aspartate ammonia-lyase</fullName>
        <ecNumber evidence="4">4.3.1.1</ecNumber>
    </submittedName>
</protein>
<dbReference type="EC" id="4.3.1.1" evidence="4"/>
<dbReference type="InterPro" id="IPR020557">
    <property type="entry name" value="Fumarate_lyase_CS"/>
</dbReference>
<dbReference type="GO" id="GO:0006099">
    <property type="term" value="P:tricarboxylic acid cycle"/>
    <property type="evidence" value="ECO:0007669"/>
    <property type="project" value="InterPro"/>
</dbReference>
<name>A0A6I3S3X6_9BURK</name>
<keyword evidence="1 4" id="KW-0456">Lyase</keyword>
<dbReference type="InterPro" id="IPR051546">
    <property type="entry name" value="Aspartate_Ammonia-Lyase"/>
</dbReference>
<dbReference type="InterPro" id="IPR008948">
    <property type="entry name" value="L-Aspartase-like"/>
</dbReference>
<evidence type="ECO:0000256" key="1">
    <source>
        <dbReference type="ARBA" id="ARBA00023239"/>
    </source>
</evidence>
<dbReference type="PRINTS" id="PR00145">
    <property type="entry name" value="ARGSUCLYASE"/>
</dbReference>
<dbReference type="NCBIfam" id="NF008909">
    <property type="entry name" value="PRK12273.1"/>
    <property type="match status" value="1"/>
</dbReference>
<gene>
    <name evidence="4" type="ORF">GMD42_10610</name>
</gene>
<comment type="caution">
    <text evidence="4">The sequence shown here is derived from an EMBL/GenBank/DDBJ whole genome shotgun (WGS) entry which is preliminary data.</text>
</comment>
<dbReference type="Pfam" id="PF00206">
    <property type="entry name" value="Lyase_1"/>
    <property type="match status" value="1"/>
</dbReference>
<evidence type="ECO:0000313" key="5">
    <source>
        <dbReference type="Proteomes" id="UP000462362"/>
    </source>
</evidence>
<dbReference type="GO" id="GO:0005829">
    <property type="term" value="C:cytosol"/>
    <property type="evidence" value="ECO:0007669"/>
    <property type="project" value="TreeGrafter"/>
</dbReference>
<proteinExistence type="predicted"/>
<dbReference type="PROSITE" id="PS00163">
    <property type="entry name" value="FUMARATE_LYASES"/>
    <property type="match status" value="1"/>
</dbReference>
<feature type="domain" description="Fumarase C C-terminal" evidence="3">
    <location>
        <begin position="410"/>
        <end position="461"/>
    </location>
</feature>
<dbReference type="InterPro" id="IPR018951">
    <property type="entry name" value="Fumarase_C_C"/>
</dbReference>
<dbReference type="EMBL" id="WNCL01000042">
    <property type="protein sequence ID" value="MTU44042.1"/>
    <property type="molecule type" value="Genomic_DNA"/>
</dbReference>
<dbReference type="PANTHER" id="PTHR42696">
    <property type="entry name" value="ASPARTATE AMMONIA-LYASE"/>
    <property type="match status" value="1"/>
</dbReference>
<dbReference type="PANTHER" id="PTHR42696:SF2">
    <property type="entry name" value="ASPARTATE AMMONIA-LYASE"/>
    <property type="match status" value="1"/>
</dbReference>
<dbReference type="InterPro" id="IPR024083">
    <property type="entry name" value="Fumarase/histidase_N"/>
</dbReference>
<dbReference type="FunFam" id="1.20.200.10:FF:000001">
    <property type="entry name" value="Fumarate hydratase, mitochondrial"/>
    <property type="match status" value="1"/>
</dbReference>
<dbReference type="AlphaFoldDB" id="A0A6I3S3X6"/>
<dbReference type="Gene3D" id="1.10.275.10">
    <property type="entry name" value="Fumarase/aspartase (N-terminal domain)"/>
    <property type="match status" value="1"/>
</dbReference>